<dbReference type="GO" id="GO:0005509">
    <property type="term" value="F:calcium ion binding"/>
    <property type="evidence" value="ECO:0007669"/>
    <property type="project" value="InterPro"/>
</dbReference>
<reference evidence="2" key="1">
    <citation type="submission" date="2023-08" db="EMBL/GenBank/DDBJ databases">
        <authorList>
            <person name="Alioto T."/>
            <person name="Alioto T."/>
            <person name="Gomez Garrido J."/>
        </authorList>
    </citation>
    <scope>NUCLEOTIDE SEQUENCE</scope>
</reference>
<proteinExistence type="inferred from homology"/>
<protein>
    <submittedName>
        <fullName evidence="2">Ependymin-like</fullName>
    </submittedName>
</protein>
<dbReference type="GO" id="GO:0005576">
    <property type="term" value="C:extracellular region"/>
    <property type="evidence" value="ECO:0007669"/>
    <property type="project" value="InterPro"/>
</dbReference>
<dbReference type="PANTHER" id="PTHR10697:SF5">
    <property type="entry name" value="EPENDYMIN-RELATED"/>
    <property type="match status" value="1"/>
</dbReference>
<organism evidence="2 3">
    <name type="scientific">Xyrichtys novacula</name>
    <name type="common">Pearly razorfish</name>
    <name type="synonym">Hemipteronotus novacula</name>
    <dbReference type="NCBI Taxonomy" id="13765"/>
    <lineage>
        <taxon>Eukaryota</taxon>
        <taxon>Metazoa</taxon>
        <taxon>Chordata</taxon>
        <taxon>Craniata</taxon>
        <taxon>Vertebrata</taxon>
        <taxon>Euteleostomi</taxon>
        <taxon>Actinopterygii</taxon>
        <taxon>Neopterygii</taxon>
        <taxon>Teleostei</taxon>
        <taxon>Neoteleostei</taxon>
        <taxon>Acanthomorphata</taxon>
        <taxon>Eupercaria</taxon>
        <taxon>Labriformes</taxon>
        <taxon>Labridae</taxon>
        <taxon>Xyrichtys</taxon>
    </lineage>
</organism>
<sequence>MTQTEELFVYAKFLYDALGERIRVFEIVTLDNKTVTQDILLHYREQVMYEIHDHNRTCKKSPLKVDFVPLGVPGDATLLAQSVLGDSSRPGEGLLVNSWKGKIPTGERMMITVTAFGCVPISFSQQTKEYGWLLTSYFDNVIGITDPELLNPPSYCPKDGTMTDEKPADLLRLLFGKN</sequence>
<evidence type="ECO:0000313" key="3">
    <source>
        <dbReference type="Proteomes" id="UP001178508"/>
    </source>
</evidence>
<evidence type="ECO:0000313" key="2">
    <source>
        <dbReference type="EMBL" id="CAJ1086630.1"/>
    </source>
</evidence>
<evidence type="ECO:0000256" key="1">
    <source>
        <dbReference type="ARBA" id="ARBA00010771"/>
    </source>
</evidence>
<dbReference type="EMBL" id="OY660886">
    <property type="protein sequence ID" value="CAJ1086630.1"/>
    <property type="molecule type" value="Genomic_DNA"/>
</dbReference>
<dbReference type="GO" id="GO:0005764">
    <property type="term" value="C:lysosome"/>
    <property type="evidence" value="ECO:0007669"/>
    <property type="project" value="TreeGrafter"/>
</dbReference>
<accession>A0AAV1HKN5</accession>
<dbReference type="SMART" id="SM00026">
    <property type="entry name" value="EPEND"/>
    <property type="match status" value="1"/>
</dbReference>
<dbReference type="AlphaFoldDB" id="A0AAV1HKN5"/>
<dbReference type="InterPro" id="IPR001299">
    <property type="entry name" value="Ependymin"/>
</dbReference>
<dbReference type="PANTHER" id="PTHR10697">
    <property type="entry name" value="MAMMALIAN EPENDYMIN-RELATED PROTEIN 1"/>
    <property type="match status" value="1"/>
</dbReference>
<dbReference type="Proteomes" id="UP001178508">
    <property type="component" value="Chromosome 23"/>
</dbReference>
<comment type="similarity">
    <text evidence="1">Belongs to the ependymin family.</text>
</comment>
<dbReference type="GO" id="GO:0007160">
    <property type="term" value="P:cell-matrix adhesion"/>
    <property type="evidence" value="ECO:0007669"/>
    <property type="project" value="InterPro"/>
</dbReference>
<name>A0AAV1HKN5_XYRNO</name>
<dbReference type="Pfam" id="PF00811">
    <property type="entry name" value="Ependymin"/>
    <property type="match status" value="1"/>
</dbReference>
<dbReference type="PRINTS" id="PR00317">
    <property type="entry name" value="EPENDYMIN"/>
</dbReference>
<gene>
    <name evidence="2" type="ORF">XNOV1_A031960</name>
</gene>
<keyword evidence="3" id="KW-1185">Reference proteome</keyword>